<protein>
    <submittedName>
        <fullName evidence="3">Class I SAM-dependent methyltransferase</fullName>
    </submittedName>
</protein>
<name>A0A7D5K7Q2_9EURY</name>
<gene>
    <name evidence="3" type="ORF">HUG10_08530</name>
</gene>
<evidence type="ECO:0000313" key="3">
    <source>
        <dbReference type="EMBL" id="QLG27594.1"/>
    </source>
</evidence>
<organism evidence="3 4">
    <name type="scientific">Halorarum halophilum</name>
    <dbReference type="NCBI Taxonomy" id="2743090"/>
    <lineage>
        <taxon>Archaea</taxon>
        <taxon>Methanobacteriati</taxon>
        <taxon>Methanobacteriota</taxon>
        <taxon>Stenosarchaea group</taxon>
        <taxon>Halobacteria</taxon>
        <taxon>Halobacteriales</taxon>
        <taxon>Haloferacaceae</taxon>
        <taxon>Halorarum</taxon>
    </lineage>
</organism>
<sequence>MTDDGDGGRWDCGDGERATGGDDRTACDDERAQRRAVRDGYDALADDYGKSRDPPEGSLVESFLADLPPGSRLLDAGCGQGTPVLDRLPADIHAVGLDFSGEQLRRAGEVTDAALVRGDLTALPVADACVDAVTALHSLIHVPTDQHQAVFAEFARITRPGARLLLTAGTDAWAGANDDWLDSGVRMEWSFPDVEATRESLREAGFTVTDERFVPDELAEDDDGGWLFLTAEKRGE</sequence>
<dbReference type="PANTHER" id="PTHR43591:SF24">
    <property type="entry name" value="2-METHOXY-6-POLYPRENYL-1,4-BENZOQUINOL METHYLASE, MITOCHONDRIAL"/>
    <property type="match status" value="1"/>
</dbReference>
<keyword evidence="4" id="KW-1185">Reference proteome</keyword>
<feature type="region of interest" description="Disordered" evidence="1">
    <location>
        <begin position="1"/>
        <end position="32"/>
    </location>
</feature>
<dbReference type="AlphaFoldDB" id="A0A7D5K7Q2"/>
<dbReference type="GeneID" id="56028873"/>
<dbReference type="InterPro" id="IPR029063">
    <property type="entry name" value="SAM-dependent_MTases_sf"/>
</dbReference>
<reference evidence="3 4" key="1">
    <citation type="submission" date="2020-07" db="EMBL/GenBank/DDBJ databases">
        <title>Gai3-2, isolated from salt lake.</title>
        <authorList>
            <person name="Cui H."/>
            <person name="Shi X."/>
        </authorList>
    </citation>
    <scope>NUCLEOTIDE SEQUENCE [LARGE SCALE GENOMIC DNA]</scope>
    <source>
        <strain evidence="3 4">Gai3-2</strain>
    </source>
</reference>
<evidence type="ECO:0000256" key="1">
    <source>
        <dbReference type="SAM" id="MobiDB-lite"/>
    </source>
</evidence>
<keyword evidence="3" id="KW-0808">Transferase</keyword>
<dbReference type="Proteomes" id="UP000509750">
    <property type="component" value="Chromosome"/>
</dbReference>
<dbReference type="InterPro" id="IPR013216">
    <property type="entry name" value="Methyltransf_11"/>
</dbReference>
<evidence type="ECO:0000259" key="2">
    <source>
        <dbReference type="Pfam" id="PF08241"/>
    </source>
</evidence>
<dbReference type="GO" id="GO:0008757">
    <property type="term" value="F:S-adenosylmethionine-dependent methyltransferase activity"/>
    <property type="evidence" value="ECO:0007669"/>
    <property type="project" value="InterPro"/>
</dbReference>
<dbReference type="EMBL" id="CP058529">
    <property type="protein sequence ID" value="QLG27594.1"/>
    <property type="molecule type" value="Genomic_DNA"/>
</dbReference>
<dbReference type="Gene3D" id="3.40.50.150">
    <property type="entry name" value="Vaccinia Virus protein VP39"/>
    <property type="match status" value="1"/>
</dbReference>
<dbReference type="KEGG" id="halg:HUG10_08530"/>
<evidence type="ECO:0000313" key="4">
    <source>
        <dbReference type="Proteomes" id="UP000509750"/>
    </source>
</evidence>
<accession>A0A7D5K7Q2</accession>
<dbReference type="PANTHER" id="PTHR43591">
    <property type="entry name" value="METHYLTRANSFERASE"/>
    <property type="match status" value="1"/>
</dbReference>
<dbReference type="Pfam" id="PF08241">
    <property type="entry name" value="Methyltransf_11"/>
    <property type="match status" value="1"/>
</dbReference>
<dbReference type="CDD" id="cd02440">
    <property type="entry name" value="AdoMet_MTases"/>
    <property type="match status" value="1"/>
</dbReference>
<feature type="domain" description="Methyltransferase type 11" evidence="2">
    <location>
        <begin position="74"/>
        <end position="165"/>
    </location>
</feature>
<dbReference type="SUPFAM" id="SSF53335">
    <property type="entry name" value="S-adenosyl-L-methionine-dependent methyltransferases"/>
    <property type="match status" value="1"/>
</dbReference>
<keyword evidence="3" id="KW-0489">Methyltransferase</keyword>
<dbReference type="GO" id="GO:0032259">
    <property type="term" value="P:methylation"/>
    <property type="evidence" value="ECO:0007669"/>
    <property type="project" value="UniProtKB-KW"/>
</dbReference>
<dbReference type="OrthoDB" id="8915at2157"/>
<proteinExistence type="predicted"/>
<dbReference type="RefSeq" id="WP_179169169.1">
    <property type="nucleotide sequence ID" value="NZ_CP058529.1"/>
</dbReference>